<accession>A0A1A9LG53</accession>
<keyword evidence="2" id="KW-1185">Reference proteome</keyword>
<reference evidence="1 2" key="1">
    <citation type="submission" date="2016-05" db="EMBL/GenBank/DDBJ databases">
        <title>Genome sequencing of Vitellibacter soesokkakensis RSSK-12.</title>
        <authorList>
            <person name="Thevarajoo S."/>
            <person name="Selvaratnam C."/>
            <person name="Goh K.M."/>
            <person name="Chan K.-G."/>
            <person name="Chong C.S."/>
        </authorList>
    </citation>
    <scope>NUCLEOTIDE SEQUENCE [LARGE SCALE GENOMIC DNA]</scope>
    <source>
        <strain evidence="1 2">RSSK-12</strain>
    </source>
</reference>
<dbReference type="InterPro" id="IPR021866">
    <property type="entry name" value="SpoIIAA-like"/>
</dbReference>
<dbReference type="RefSeq" id="WP_068761530.1">
    <property type="nucleotide sequence ID" value="NZ_LXIE01000011.1"/>
</dbReference>
<dbReference type="STRING" id="1385699.A7A78_11665"/>
<dbReference type="InterPro" id="IPR036513">
    <property type="entry name" value="STAS_dom_sf"/>
</dbReference>
<dbReference type="InterPro" id="IPR038396">
    <property type="entry name" value="SpoIIAA-like_sf"/>
</dbReference>
<organism evidence="1 2">
    <name type="scientific">Aequorivita soesokkakensis</name>
    <dbReference type="NCBI Taxonomy" id="1385699"/>
    <lineage>
        <taxon>Bacteria</taxon>
        <taxon>Pseudomonadati</taxon>
        <taxon>Bacteroidota</taxon>
        <taxon>Flavobacteriia</taxon>
        <taxon>Flavobacteriales</taxon>
        <taxon>Flavobacteriaceae</taxon>
        <taxon>Aequorivita</taxon>
    </lineage>
</organism>
<dbReference type="EMBL" id="LXIE01000011">
    <property type="protein sequence ID" value="OAD91682.1"/>
    <property type="molecule type" value="Genomic_DNA"/>
</dbReference>
<comment type="caution">
    <text evidence="1">The sequence shown here is derived from an EMBL/GenBank/DDBJ whole genome shotgun (WGS) entry which is preliminary data.</text>
</comment>
<gene>
    <name evidence="1" type="ORF">A7A78_11665</name>
</gene>
<dbReference type="Gene3D" id="3.40.50.10600">
    <property type="entry name" value="SpoIIaa-like domains"/>
    <property type="match status" value="1"/>
</dbReference>
<evidence type="ECO:0008006" key="3">
    <source>
        <dbReference type="Google" id="ProtNLM"/>
    </source>
</evidence>
<proteinExistence type="predicted"/>
<evidence type="ECO:0000313" key="2">
    <source>
        <dbReference type="Proteomes" id="UP000077552"/>
    </source>
</evidence>
<dbReference type="Pfam" id="PF11964">
    <property type="entry name" value="SpoIIAA-like"/>
    <property type="match status" value="1"/>
</dbReference>
<dbReference type="Proteomes" id="UP000077552">
    <property type="component" value="Unassembled WGS sequence"/>
</dbReference>
<sequence>MLSTFSLADNIIGFIVDGPYDEHAVEKIQSEVNEKLEVYEKVSLYIEDTVNADISLKAILKSLPFKIKTGNRFERVAVVTDRKWLQVISNLEKLFFNAELRLFSSQQRLEAIQWISH</sequence>
<dbReference type="SUPFAM" id="SSF52091">
    <property type="entry name" value="SpoIIaa-like"/>
    <property type="match status" value="1"/>
</dbReference>
<name>A0A1A9LG53_9FLAO</name>
<protein>
    <recommendedName>
        <fullName evidence="3">STAS/SEC14 domain-containing protein</fullName>
    </recommendedName>
</protein>
<evidence type="ECO:0000313" key="1">
    <source>
        <dbReference type="EMBL" id="OAD91682.1"/>
    </source>
</evidence>
<dbReference type="AlphaFoldDB" id="A0A1A9LG53"/>
<dbReference type="OrthoDB" id="1442608at2"/>